<keyword evidence="2" id="KW-0808">Transferase</keyword>
<dbReference type="PANTHER" id="PTHR10912:SF7">
    <property type="entry name" value="ADP-RIBOSYL CYCLASE_CYCLIC ADP-RIBOSE HYDROLASE"/>
    <property type="match status" value="1"/>
</dbReference>
<evidence type="ECO:0000256" key="3">
    <source>
        <dbReference type="ARBA" id="ARBA00022801"/>
    </source>
</evidence>
<evidence type="ECO:0000256" key="2">
    <source>
        <dbReference type="ARBA" id="ARBA00022679"/>
    </source>
</evidence>
<accession>A0A8T0CZR8</accession>
<comment type="caution">
    <text evidence="6">The sequence shown here is derived from an EMBL/GenBank/DDBJ whole genome shotgun (WGS) entry which is preliminary data.</text>
</comment>
<comment type="similarity">
    <text evidence="1">Belongs to the ADP-ribosyl cyclase family.</text>
</comment>
<dbReference type="OrthoDB" id="10028716at2759"/>
<dbReference type="EMBL" id="JTDF01021966">
    <property type="protein sequence ID" value="KAF8561143.1"/>
    <property type="molecule type" value="Genomic_DNA"/>
</dbReference>
<evidence type="ECO:0000256" key="1">
    <source>
        <dbReference type="ARBA" id="ARBA00005406"/>
    </source>
</evidence>
<protein>
    <recommendedName>
        <fullName evidence="8">ADP-ribosyl cyclase/cyclic ADP-ribose hydrolase</fullName>
    </recommendedName>
</protein>
<dbReference type="GO" id="GO:0005886">
    <property type="term" value="C:plasma membrane"/>
    <property type="evidence" value="ECO:0007669"/>
    <property type="project" value="TreeGrafter"/>
</dbReference>
<evidence type="ECO:0008006" key="8">
    <source>
        <dbReference type="Google" id="ProtNLM"/>
    </source>
</evidence>
<evidence type="ECO:0000313" key="7">
    <source>
        <dbReference type="Proteomes" id="UP000699462"/>
    </source>
</evidence>
<dbReference type="Proteomes" id="UP000699462">
    <property type="component" value="Unassembled WGS sequence"/>
</dbReference>
<keyword evidence="3" id="KW-0378">Hydrolase</keyword>
<reference evidence="6 7" key="1">
    <citation type="submission" date="2019-07" db="EMBL/GenBank/DDBJ databases">
        <title>Annotation for the trematode Paragonimus westermani.</title>
        <authorList>
            <person name="Choi Y.-J."/>
        </authorList>
    </citation>
    <scope>NUCLEOTIDE SEQUENCE [LARGE SCALE GENOMIC DNA]</scope>
    <source>
        <strain evidence="6">180907_Pwestermani</strain>
    </source>
</reference>
<evidence type="ECO:0000256" key="5">
    <source>
        <dbReference type="ARBA" id="ARBA00023157"/>
    </source>
</evidence>
<sequence>MDQKMFDPLVESLLGRMPPISKPFLWSKTAALSTGLCVNTRACTTLEATLPGYIFDGLDWCDKNITGGKEYTTACGCTGKAQMVYAFWKSASNAVSFRLSHYISCCVLAASLITTS</sequence>
<dbReference type="PANTHER" id="PTHR10912">
    <property type="entry name" value="ADP-RIBOSYL CYCLASE"/>
    <property type="match status" value="1"/>
</dbReference>
<proteinExistence type="inferred from homology"/>
<evidence type="ECO:0000256" key="4">
    <source>
        <dbReference type="ARBA" id="ARBA00023027"/>
    </source>
</evidence>
<name>A0A8T0CZR8_9TREM</name>
<gene>
    <name evidence="6" type="ORF">P879_11674</name>
</gene>
<dbReference type="GO" id="GO:0061809">
    <property type="term" value="F:NAD+ nucleosidase activity, cyclic ADP-ribose generating"/>
    <property type="evidence" value="ECO:0007669"/>
    <property type="project" value="InterPro"/>
</dbReference>
<evidence type="ECO:0000313" key="6">
    <source>
        <dbReference type="EMBL" id="KAF8561143.1"/>
    </source>
</evidence>
<dbReference type="SUPFAM" id="SSF52309">
    <property type="entry name" value="N-(deoxy)ribosyltransferase-like"/>
    <property type="match status" value="1"/>
</dbReference>
<keyword evidence="4" id="KW-0520">NAD</keyword>
<organism evidence="6 7">
    <name type="scientific">Paragonimus westermani</name>
    <dbReference type="NCBI Taxonomy" id="34504"/>
    <lineage>
        <taxon>Eukaryota</taxon>
        <taxon>Metazoa</taxon>
        <taxon>Spiralia</taxon>
        <taxon>Lophotrochozoa</taxon>
        <taxon>Platyhelminthes</taxon>
        <taxon>Trematoda</taxon>
        <taxon>Digenea</taxon>
        <taxon>Plagiorchiida</taxon>
        <taxon>Troglotremata</taxon>
        <taxon>Troglotrematidae</taxon>
        <taxon>Paragonimus</taxon>
    </lineage>
</organism>
<dbReference type="Gene3D" id="1.20.82.10">
    <property type="entry name" value="ADP Ribosyl Cyclase, Chain A, domain 1"/>
    <property type="match status" value="1"/>
</dbReference>
<dbReference type="GO" id="GO:0016740">
    <property type="term" value="F:transferase activity"/>
    <property type="evidence" value="ECO:0007669"/>
    <property type="project" value="UniProtKB-KW"/>
</dbReference>
<dbReference type="AlphaFoldDB" id="A0A8T0CZR8"/>
<keyword evidence="5" id="KW-1015">Disulfide bond</keyword>
<dbReference type="Pfam" id="PF02267">
    <property type="entry name" value="Rib_hydrolayse"/>
    <property type="match status" value="1"/>
</dbReference>
<keyword evidence="7" id="KW-1185">Reference proteome</keyword>
<dbReference type="InterPro" id="IPR003193">
    <property type="entry name" value="ADP-ribosyl_cyclase"/>
</dbReference>
<dbReference type="GO" id="GO:0016849">
    <property type="term" value="F:phosphorus-oxygen lyase activity"/>
    <property type="evidence" value="ECO:0007669"/>
    <property type="project" value="TreeGrafter"/>
</dbReference>